<dbReference type="Gene3D" id="1.10.3730.20">
    <property type="match status" value="1"/>
</dbReference>
<evidence type="ECO:0000313" key="8">
    <source>
        <dbReference type="EMBL" id="MBE9397940.1"/>
    </source>
</evidence>
<keyword evidence="9" id="KW-1185">Reference proteome</keyword>
<dbReference type="PANTHER" id="PTHR42920:SF5">
    <property type="entry name" value="EAMA DOMAIN-CONTAINING PROTEIN"/>
    <property type="match status" value="1"/>
</dbReference>
<feature type="transmembrane region" description="Helical" evidence="6">
    <location>
        <begin position="98"/>
        <end position="116"/>
    </location>
</feature>
<feature type="transmembrane region" description="Helical" evidence="6">
    <location>
        <begin position="210"/>
        <end position="229"/>
    </location>
</feature>
<dbReference type="InterPro" id="IPR037185">
    <property type="entry name" value="EmrE-like"/>
</dbReference>
<accession>A0A8J7K655</accession>
<feature type="transmembrane region" description="Helical" evidence="6">
    <location>
        <begin position="123"/>
        <end position="139"/>
    </location>
</feature>
<name>A0A8J7K655_9GAMM</name>
<feature type="transmembrane region" description="Helical" evidence="6">
    <location>
        <begin position="179"/>
        <end position="198"/>
    </location>
</feature>
<dbReference type="Pfam" id="PF00892">
    <property type="entry name" value="EamA"/>
    <property type="match status" value="2"/>
</dbReference>
<keyword evidence="4 6" id="KW-1133">Transmembrane helix</keyword>
<evidence type="ECO:0000256" key="4">
    <source>
        <dbReference type="ARBA" id="ARBA00022989"/>
    </source>
</evidence>
<feature type="domain" description="EamA" evidence="7">
    <location>
        <begin position="148"/>
        <end position="282"/>
    </location>
</feature>
<evidence type="ECO:0000256" key="2">
    <source>
        <dbReference type="ARBA" id="ARBA00022475"/>
    </source>
</evidence>
<reference evidence="8" key="1">
    <citation type="submission" date="2020-10" db="EMBL/GenBank/DDBJ databases">
        <title>Bacterium isolated from coastal waters sediment.</title>
        <authorList>
            <person name="Chen R.-J."/>
            <person name="Lu D.-C."/>
            <person name="Zhu K.-L."/>
            <person name="Du Z.-J."/>
        </authorList>
    </citation>
    <scope>NUCLEOTIDE SEQUENCE</scope>
    <source>
        <strain evidence="8">N1Y112</strain>
    </source>
</reference>
<gene>
    <name evidence="8" type="ORF">IOQ59_11795</name>
</gene>
<feature type="transmembrane region" description="Helical" evidence="6">
    <location>
        <begin position="72"/>
        <end position="92"/>
    </location>
</feature>
<keyword evidence="5 6" id="KW-0472">Membrane</keyword>
<feature type="domain" description="EamA" evidence="7">
    <location>
        <begin position="8"/>
        <end position="139"/>
    </location>
</feature>
<dbReference type="InterPro" id="IPR000620">
    <property type="entry name" value="EamA_dom"/>
</dbReference>
<dbReference type="GO" id="GO:0005886">
    <property type="term" value="C:plasma membrane"/>
    <property type="evidence" value="ECO:0007669"/>
    <property type="project" value="UniProtKB-SubCell"/>
</dbReference>
<feature type="transmembrane region" description="Helical" evidence="6">
    <location>
        <begin position="241"/>
        <end position="261"/>
    </location>
</feature>
<sequence>MHNRNTRADVLLLIVATIWGLAFVAQRMGMDHLGPFGFNAARFLLGAVSLLPLLLIFKPAKQDNFSALTKGGALAGFVLFMGATLQQAGLVYTTASNAGFITGLYIMLVPFFGLAIGERTQSNTWIGAALGVVGLYLLSVNEALSINPGDLLVLAGAGAWAVHVLLLSRLAPRFDNLRLAISQFLVCAVLSGIAAILFEWETLQFNNFSATLGPIIYAGLFSVGIAYTLQVVAQKDAPPSHAAIIMSLEAVFAALGGWLLLSEQLNSRELMGCGLMLAGMLISQLPLKKLFRQSQQV</sequence>
<dbReference type="Proteomes" id="UP000640333">
    <property type="component" value="Unassembled WGS sequence"/>
</dbReference>
<evidence type="ECO:0000256" key="1">
    <source>
        <dbReference type="ARBA" id="ARBA00004651"/>
    </source>
</evidence>
<evidence type="ECO:0000256" key="5">
    <source>
        <dbReference type="ARBA" id="ARBA00023136"/>
    </source>
</evidence>
<keyword evidence="3 6" id="KW-0812">Transmembrane</keyword>
<evidence type="ECO:0000256" key="3">
    <source>
        <dbReference type="ARBA" id="ARBA00022692"/>
    </source>
</evidence>
<dbReference type="RefSeq" id="WP_193953523.1">
    <property type="nucleotide sequence ID" value="NZ_JADEYS010000011.1"/>
</dbReference>
<keyword evidence="2" id="KW-1003">Cell membrane</keyword>
<proteinExistence type="predicted"/>
<dbReference type="AlphaFoldDB" id="A0A8J7K655"/>
<dbReference type="EMBL" id="JADEYS010000011">
    <property type="protein sequence ID" value="MBE9397940.1"/>
    <property type="molecule type" value="Genomic_DNA"/>
</dbReference>
<feature type="transmembrane region" description="Helical" evidence="6">
    <location>
        <begin position="41"/>
        <end position="60"/>
    </location>
</feature>
<organism evidence="8 9">
    <name type="scientific">Pontibacterium sinense</name>
    <dbReference type="NCBI Taxonomy" id="2781979"/>
    <lineage>
        <taxon>Bacteria</taxon>
        <taxon>Pseudomonadati</taxon>
        <taxon>Pseudomonadota</taxon>
        <taxon>Gammaproteobacteria</taxon>
        <taxon>Oceanospirillales</taxon>
        <taxon>Oceanospirillaceae</taxon>
        <taxon>Pontibacterium</taxon>
    </lineage>
</organism>
<comment type="subcellular location">
    <subcellularLocation>
        <location evidence="1">Cell membrane</location>
        <topology evidence="1">Multi-pass membrane protein</topology>
    </subcellularLocation>
</comment>
<dbReference type="SUPFAM" id="SSF103481">
    <property type="entry name" value="Multidrug resistance efflux transporter EmrE"/>
    <property type="match status" value="2"/>
</dbReference>
<comment type="caution">
    <text evidence="8">The sequence shown here is derived from an EMBL/GenBank/DDBJ whole genome shotgun (WGS) entry which is preliminary data.</text>
</comment>
<evidence type="ECO:0000313" key="9">
    <source>
        <dbReference type="Proteomes" id="UP000640333"/>
    </source>
</evidence>
<evidence type="ECO:0000259" key="7">
    <source>
        <dbReference type="Pfam" id="PF00892"/>
    </source>
</evidence>
<dbReference type="InterPro" id="IPR051258">
    <property type="entry name" value="Diverse_Substrate_Transporter"/>
</dbReference>
<evidence type="ECO:0000256" key="6">
    <source>
        <dbReference type="SAM" id="Phobius"/>
    </source>
</evidence>
<dbReference type="PANTHER" id="PTHR42920">
    <property type="entry name" value="OS03G0707200 PROTEIN-RELATED"/>
    <property type="match status" value="1"/>
</dbReference>
<protein>
    <submittedName>
        <fullName evidence="8">DMT family transporter</fullName>
    </submittedName>
</protein>